<comment type="caution">
    <text evidence="3">The sequence shown here is derived from an EMBL/GenBank/DDBJ whole genome shotgun (WGS) entry which is preliminary data.</text>
</comment>
<evidence type="ECO:0000313" key="3">
    <source>
        <dbReference type="EMBL" id="TEB13587.1"/>
    </source>
</evidence>
<feature type="region of interest" description="Disordered" evidence="1">
    <location>
        <begin position="58"/>
        <end position="108"/>
    </location>
</feature>
<protein>
    <submittedName>
        <fullName evidence="3">Uncharacterized protein</fullName>
    </submittedName>
</protein>
<keyword evidence="2" id="KW-1133">Transmembrane helix</keyword>
<evidence type="ECO:0000256" key="1">
    <source>
        <dbReference type="SAM" id="MobiDB-lite"/>
    </source>
</evidence>
<feature type="transmembrane region" description="Helical" evidence="2">
    <location>
        <begin position="193"/>
        <end position="211"/>
    </location>
</feature>
<evidence type="ECO:0000256" key="2">
    <source>
        <dbReference type="SAM" id="Phobius"/>
    </source>
</evidence>
<feature type="compositionally biased region" description="Polar residues" evidence="1">
    <location>
        <begin position="58"/>
        <end position="68"/>
    </location>
</feature>
<dbReference type="Proteomes" id="UP000298030">
    <property type="component" value="Unassembled WGS sequence"/>
</dbReference>
<feature type="region of interest" description="Disordered" evidence="1">
    <location>
        <begin position="1"/>
        <end position="24"/>
    </location>
</feature>
<name>A0A4Y7RZ59_COPMI</name>
<reference evidence="3 5" key="1">
    <citation type="journal article" date="2019" name="Nat. Ecol. Evol.">
        <title>Megaphylogeny resolves global patterns of mushroom evolution.</title>
        <authorList>
            <person name="Varga T."/>
            <person name="Krizsan K."/>
            <person name="Foldi C."/>
            <person name="Dima B."/>
            <person name="Sanchez-Garcia M."/>
            <person name="Sanchez-Ramirez S."/>
            <person name="Szollosi G.J."/>
            <person name="Szarkandi J.G."/>
            <person name="Papp V."/>
            <person name="Albert L."/>
            <person name="Andreopoulos W."/>
            <person name="Angelini C."/>
            <person name="Antonin V."/>
            <person name="Barry K.W."/>
            <person name="Bougher N.L."/>
            <person name="Buchanan P."/>
            <person name="Buyck B."/>
            <person name="Bense V."/>
            <person name="Catcheside P."/>
            <person name="Chovatia M."/>
            <person name="Cooper J."/>
            <person name="Damon W."/>
            <person name="Desjardin D."/>
            <person name="Finy P."/>
            <person name="Geml J."/>
            <person name="Haridas S."/>
            <person name="Hughes K."/>
            <person name="Justo A."/>
            <person name="Karasinski D."/>
            <person name="Kautmanova I."/>
            <person name="Kiss B."/>
            <person name="Kocsube S."/>
            <person name="Kotiranta H."/>
            <person name="LaButti K.M."/>
            <person name="Lechner B.E."/>
            <person name="Liimatainen K."/>
            <person name="Lipzen A."/>
            <person name="Lukacs Z."/>
            <person name="Mihaltcheva S."/>
            <person name="Morgado L.N."/>
            <person name="Niskanen T."/>
            <person name="Noordeloos M.E."/>
            <person name="Ohm R.A."/>
            <person name="Ortiz-Santana B."/>
            <person name="Ovrebo C."/>
            <person name="Racz N."/>
            <person name="Riley R."/>
            <person name="Savchenko A."/>
            <person name="Shiryaev A."/>
            <person name="Soop K."/>
            <person name="Spirin V."/>
            <person name="Szebenyi C."/>
            <person name="Tomsovsky M."/>
            <person name="Tulloss R.E."/>
            <person name="Uehling J."/>
            <person name="Grigoriev I.V."/>
            <person name="Vagvolgyi C."/>
            <person name="Papp T."/>
            <person name="Martin F.M."/>
            <person name="Miettinen O."/>
            <person name="Hibbett D.S."/>
            <person name="Nagy L.G."/>
        </authorList>
    </citation>
    <scope>NUCLEOTIDE SEQUENCE [LARGE SCALE GENOMIC DNA]</scope>
    <source>
        <strain evidence="3 5">FP101781</strain>
    </source>
</reference>
<keyword evidence="2" id="KW-0812">Transmembrane</keyword>
<accession>A0A4Y7RZ59</accession>
<proteinExistence type="predicted"/>
<evidence type="ECO:0000313" key="4">
    <source>
        <dbReference type="EMBL" id="TEB23574.1"/>
    </source>
</evidence>
<dbReference type="EMBL" id="QPFP01000414">
    <property type="protein sequence ID" value="TEB13587.1"/>
    <property type="molecule type" value="Genomic_DNA"/>
</dbReference>
<sequence length="221" mass="24156">MSTTNGDDESKSRQSTPSARNPHRCANCGELMKGHQLKEELCQRVIALKQATLTVHSASPSQRGTTPTAFGEGIGTFSISNAGQRSAHTRAPRLSSIPESERADTSPVDDQRIVLRTRSCPTLETQYSLVFEMKTLLQLRSLHLSNFHITEKGDWAFVVSGGHEMVRDWVSETRSTTTSRINPKPPSQCSTTTLALILGLVVGLLVAMWAIPPLDTSSRQA</sequence>
<dbReference type="AlphaFoldDB" id="A0A4Y7RZ59"/>
<evidence type="ECO:0000313" key="5">
    <source>
        <dbReference type="Proteomes" id="UP000298030"/>
    </source>
</evidence>
<dbReference type="EMBL" id="QPFP01000076">
    <property type="protein sequence ID" value="TEB23574.1"/>
    <property type="molecule type" value="Genomic_DNA"/>
</dbReference>
<feature type="compositionally biased region" description="Polar residues" evidence="1">
    <location>
        <begin position="77"/>
        <end position="86"/>
    </location>
</feature>
<keyword evidence="2" id="KW-0472">Membrane</keyword>
<feature type="compositionally biased region" description="Basic and acidic residues" evidence="1">
    <location>
        <begin position="99"/>
        <end position="108"/>
    </location>
</feature>
<gene>
    <name evidence="4" type="ORF">FA13DRAFT_1715253</name>
    <name evidence="3" type="ORF">FA13DRAFT_1721758</name>
</gene>
<organism evidence="3 5">
    <name type="scientific">Coprinellus micaceus</name>
    <name type="common">Glistening ink-cap mushroom</name>
    <name type="synonym">Coprinus micaceus</name>
    <dbReference type="NCBI Taxonomy" id="71717"/>
    <lineage>
        <taxon>Eukaryota</taxon>
        <taxon>Fungi</taxon>
        <taxon>Dikarya</taxon>
        <taxon>Basidiomycota</taxon>
        <taxon>Agaricomycotina</taxon>
        <taxon>Agaricomycetes</taxon>
        <taxon>Agaricomycetidae</taxon>
        <taxon>Agaricales</taxon>
        <taxon>Agaricineae</taxon>
        <taxon>Psathyrellaceae</taxon>
        <taxon>Coprinellus</taxon>
    </lineage>
</organism>
<keyword evidence="5" id="KW-1185">Reference proteome</keyword>